<protein>
    <submittedName>
        <fullName evidence="1">Uncharacterized protein</fullName>
    </submittedName>
</protein>
<dbReference type="Proteomes" id="UP001370490">
    <property type="component" value="Unassembled WGS sequence"/>
</dbReference>
<keyword evidence="2" id="KW-1185">Reference proteome</keyword>
<sequence length="60" mass="6619">MLFAISPQSLSWWCVEGKGSIGFVNKINHPNIDEITSFASEPLDPLNGEAVALMMRDRIA</sequence>
<comment type="caution">
    <text evidence="1">The sequence shown here is derived from an EMBL/GenBank/DDBJ whole genome shotgun (WGS) entry which is preliminary data.</text>
</comment>
<reference evidence="1 2" key="1">
    <citation type="submission" date="2023-12" db="EMBL/GenBank/DDBJ databases">
        <title>A high-quality genome assembly for Dillenia turbinata (Dilleniales).</title>
        <authorList>
            <person name="Chanderbali A."/>
        </authorList>
    </citation>
    <scope>NUCLEOTIDE SEQUENCE [LARGE SCALE GENOMIC DNA]</scope>
    <source>
        <strain evidence="1">LSX21</strain>
        <tissue evidence="1">Leaf</tissue>
    </source>
</reference>
<organism evidence="1 2">
    <name type="scientific">Dillenia turbinata</name>
    <dbReference type="NCBI Taxonomy" id="194707"/>
    <lineage>
        <taxon>Eukaryota</taxon>
        <taxon>Viridiplantae</taxon>
        <taxon>Streptophyta</taxon>
        <taxon>Embryophyta</taxon>
        <taxon>Tracheophyta</taxon>
        <taxon>Spermatophyta</taxon>
        <taxon>Magnoliopsida</taxon>
        <taxon>eudicotyledons</taxon>
        <taxon>Gunneridae</taxon>
        <taxon>Pentapetalae</taxon>
        <taxon>Dilleniales</taxon>
        <taxon>Dilleniaceae</taxon>
        <taxon>Dillenia</taxon>
    </lineage>
</organism>
<gene>
    <name evidence="1" type="ORF">RJ641_036494</name>
</gene>
<dbReference type="EMBL" id="JBAMMX010000009">
    <property type="protein sequence ID" value="KAK6933600.1"/>
    <property type="molecule type" value="Genomic_DNA"/>
</dbReference>
<proteinExistence type="predicted"/>
<dbReference type="AlphaFoldDB" id="A0AAN8ZGI0"/>
<evidence type="ECO:0000313" key="2">
    <source>
        <dbReference type="Proteomes" id="UP001370490"/>
    </source>
</evidence>
<accession>A0AAN8ZGI0</accession>
<name>A0AAN8ZGI0_9MAGN</name>
<evidence type="ECO:0000313" key="1">
    <source>
        <dbReference type="EMBL" id="KAK6933600.1"/>
    </source>
</evidence>